<comment type="catalytic activity">
    <reaction evidence="1">
        <text>S-ubiquitinyl-[E2 ubiquitin-conjugating enzyme]-L-cysteine + [acceptor protein]-L-lysine = [E2 ubiquitin-conjugating enzyme]-L-cysteine + N(6)-ubiquitinyl-[acceptor protein]-L-lysine.</text>
        <dbReference type="EC" id="2.3.2.27"/>
    </reaction>
</comment>
<dbReference type="GO" id="GO:0035861">
    <property type="term" value="C:site of double-strand break"/>
    <property type="evidence" value="ECO:0007669"/>
    <property type="project" value="TreeGrafter"/>
</dbReference>
<dbReference type="PROSITE" id="PS50089">
    <property type="entry name" value="ZF_RING_2"/>
    <property type="match status" value="1"/>
</dbReference>
<evidence type="ECO:0000256" key="6">
    <source>
        <dbReference type="ARBA" id="ARBA00022763"/>
    </source>
</evidence>
<dbReference type="STRING" id="7994.ENSAMXP00000040366"/>
<dbReference type="Proteomes" id="UP000018467">
    <property type="component" value="Unassembled WGS sequence"/>
</dbReference>
<dbReference type="Bgee" id="ENSAMXG00000038141">
    <property type="expression patterns" value="Expressed in intestine and 4 other cell types or tissues"/>
</dbReference>
<dbReference type="PANTHER" id="PTHR23328">
    <property type="entry name" value="RING-TYPE DOMAIN-CONTAINING PROTEIN"/>
    <property type="match status" value="1"/>
</dbReference>
<proteinExistence type="predicted"/>
<organism evidence="14 15">
    <name type="scientific">Astyanax mexicanus</name>
    <name type="common">Blind cave fish</name>
    <name type="synonym">Astyanax fasciatus mexicanus</name>
    <dbReference type="NCBI Taxonomy" id="7994"/>
    <lineage>
        <taxon>Eukaryota</taxon>
        <taxon>Metazoa</taxon>
        <taxon>Chordata</taxon>
        <taxon>Craniata</taxon>
        <taxon>Vertebrata</taxon>
        <taxon>Euteleostomi</taxon>
        <taxon>Actinopterygii</taxon>
        <taxon>Neopterygii</taxon>
        <taxon>Teleostei</taxon>
        <taxon>Ostariophysi</taxon>
        <taxon>Characiformes</taxon>
        <taxon>Characoidei</taxon>
        <taxon>Acestrorhamphidae</taxon>
        <taxon>Acestrorhamphinae</taxon>
        <taxon>Astyanax</taxon>
    </lineage>
</organism>
<comment type="subcellular location">
    <subcellularLocation>
        <location evidence="2">Nucleus</location>
    </subcellularLocation>
</comment>
<protein>
    <recommendedName>
        <fullName evidence="3">RING-type E3 ubiquitin transferase</fullName>
        <ecNumber evidence="3">2.3.2.27</ecNumber>
    </recommendedName>
</protein>
<dbReference type="PROSITE" id="PS00518">
    <property type="entry name" value="ZF_RING_1"/>
    <property type="match status" value="1"/>
</dbReference>
<dbReference type="Gene3D" id="3.30.40.10">
    <property type="entry name" value="Zinc/RING finger domain, C3HC4 (zinc finger)"/>
    <property type="match status" value="1"/>
</dbReference>
<dbReference type="InParanoid" id="A0A3B1JF57"/>
<dbReference type="Pfam" id="PF13445">
    <property type="entry name" value="zf-RING_UBOX"/>
    <property type="match status" value="1"/>
</dbReference>
<reference evidence="15" key="1">
    <citation type="submission" date="2013-03" db="EMBL/GenBank/DDBJ databases">
        <authorList>
            <person name="Jeffery W."/>
            <person name="Warren W."/>
            <person name="Wilson R.K."/>
        </authorList>
    </citation>
    <scope>NUCLEOTIDE SEQUENCE</scope>
    <source>
        <strain evidence="15">female</strain>
    </source>
</reference>
<evidence type="ECO:0000256" key="5">
    <source>
        <dbReference type="ARBA" id="ARBA00022723"/>
    </source>
</evidence>
<dbReference type="SMART" id="SM00184">
    <property type="entry name" value="RING"/>
    <property type="match status" value="1"/>
</dbReference>
<keyword evidence="15" id="KW-1185">Reference proteome</keyword>
<dbReference type="InterPro" id="IPR051657">
    <property type="entry name" value="RNF168/RNF169_E3_ubiq-ligase"/>
</dbReference>
<dbReference type="InterPro" id="IPR017907">
    <property type="entry name" value="Znf_RING_CS"/>
</dbReference>
<accession>A0A3B1JF57</accession>
<keyword evidence="4" id="KW-0808">Transferase</keyword>
<evidence type="ECO:0000259" key="13">
    <source>
        <dbReference type="PROSITE" id="PS50089"/>
    </source>
</evidence>
<dbReference type="InterPro" id="IPR027370">
    <property type="entry name" value="Znf-RING_euk"/>
</dbReference>
<keyword evidence="9" id="KW-0862">Zinc</keyword>
<keyword evidence="10" id="KW-0539">Nucleus</keyword>
<sequence length="88" mass="9920">MASKSSQPDKDLLCCVCREVFTDPVIMSCSHSVCRTCLQQFWRSKGSRECPVCRRRSSKENPSDQCSRTPFQPEVQSVGEDAGDYPVQ</sequence>
<evidence type="ECO:0000313" key="14">
    <source>
        <dbReference type="Ensembl" id="ENSAMXP00000040366.1"/>
    </source>
</evidence>
<dbReference type="GO" id="GO:0005634">
    <property type="term" value="C:nucleus"/>
    <property type="evidence" value="ECO:0007669"/>
    <property type="project" value="UniProtKB-SubCell"/>
</dbReference>
<dbReference type="GeneTree" id="ENSGT00940000177081"/>
<evidence type="ECO:0000256" key="4">
    <source>
        <dbReference type="ARBA" id="ARBA00022679"/>
    </source>
</evidence>
<keyword evidence="5" id="KW-0479">Metal-binding</keyword>
<dbReference type="InterPro" id="IPR001841">
    <property type="entry name" value="Znf_RING"/>
</dbReference>
<feature type="region of interest" description="Disordered" evidence="12">
    <location>
        <begin position="54"/>
        <end position="88"/>
    </location>
</feature>
<keyword evidence="7 11" id="KW-0863">Zinc-finger</keyword>
<evidence type="ECO:0000256" key="12">
    <source>
        <dbReference type="SAM" id="MobiDB-lite"/>
    </source>
</evidence>
<name>A0A3B1JF57_ASTMX</name>
<reference evidence="14" key="3">
    <citation type="submission" date="2025-08" db="UniProtKB">
        <authorList>
            <consortium name="Ensembl"/>
        </authorList>
    </citation>
    <scope>IDENTIFICATION</scope>
</reference>
<evidence type="ECO:0000256" key="3">
    <source>
        <dbReference type="ARBA" id="ARBA00012483"/>
    </source>
</evidence>
<feature type="domain" description="RING-type" evidence="13">
    <location>
        <begin position="14"/>
        <end position="54"/>
    </location>
</feature>
<dbReference type="InterPro" id="IPR013083">
    <property type="entry name" value="Znf_RING/FYVE/PHD"/>
</dbReference>
<dbReference type="SUPFAM" id="SSF57850">
    <property type="entry name" value="RING/U-box"/>
    <property type="match status" value="1"/>
</dbReference>
<reference evidence="14" key="4">
    <citation type="submission" date="2025-09" db="UniProtKB">
        <authorList>
            <consortium name="Ensembl"/>
        </authorList>
    </citation>
    <scope>IDENTIFICATION</scope>
</reference>
<dbReference type="GO" id="GO:0008270">
    <property type="term" value="F:zinc ion binding"/>
    <property type="evidence" value="ECO:0007669"/>
    <property type="project" value="UniProtKB-KW"/>
</dbReference>
<evidence type="ECO:0000256" key="2">
    <source>
        <dbReference type="ARBA" id="ARBA00004123"/>
    </source>
</evidence>
<evidence type="ECO:0000256" key="10">
    <source>
        <dbReference type="ARBA" id="ARBA00023242"/>
    </source>
</evidence>
<keyword evidence="6" id="KW-0227">DNA damage</keyword>
<evidence type="ECO:0000256" key="9">
    <source>
        <dbReference type="ARBA" id="ARBA00022833"/>
    </source>
</evidence>
<evidence type="ECO:0000256" key="7">
    <source>
        <dbReference type="ARBA" id="ARBA00022771"/>
    </source>
</evidence>
<dbReference type="GO" id="GO:0031491">
    <property type="term" value="F:nucleosome binding"/>
    <property type="evidence" value="ECO:0007669"/>
    <property type="project" value="TreeGrafter"/>
</dbReference>
<evidence type="ECO:0000256" key="11">
    <source>
        <dbReference type="PROSITE-ProRule" id="PRU00175"/>
    </source>
</evidence>
<dbReference type="GO" id="GO:0006302">
    <property type="term" value="P:double-strand break repair"/>
    <property type="evidence" value="ECO:0007669"/>
    <property type="project" value="TreeGrafter"/>
</dbReference>
<dbReference type="AlphaFoldDB" id="A0A3B1JF57"/>
<evidence type="ECO:0000313" key="15">
    <source>
        <dbReference type="Proteomes" id="UP000018467"/>
    </source>
</evidence>
<dbReference type="PANTHER" id="PTHR23328:SF0">
    <property type="entry name" value="RING-TYPE DOMAIN-CONTAINING PROTEIN"/>
    <property type="match status" value="1"/>
</dbReference>
<evidence type="ECO:0000256" key="8">
    <source>
        <dbReference type="ARBA" id="ARBA00022786"/>
    </source>
</evidence>
<dbReference type="Ensembl" id="ENSAMXT00000034497.1">
    <property type="protein sequence ID" value="ENSAMXP00000040366.1"/>
    <property type="gene ID" value="ENSAMXG00000038141.1"/>
</dbReference>
<reference evidence="15" key="2">
    <citation type="journal article" date="2014" name="Nat. Commun.">
        <title>The cavefish genome reveals candidate genes for eye loss.</title>
        <authorList>
            <person name="McGaugh S.E."/>
            <person name="Gross J.B."/>
            <person name="Aken B."/>
            <person name="Blin M."/>
            <person name="Borowsky R."/>
            <person name="Chalopin D."/>
            <person name="Hinaux H."/>
            <person name="Jeffery W.R."/>
            <person name="Keene A."/>
            <person name="Ma L."/>
            <person name="Minx P."/>
            <person name="Murphy D."/>
            <person name="O'Quin K.E."/>
            <person name="Retaux S."/>
            <person name="Rohner N."/>
            <person name="Searle S.M."/>
            <person name="Stahl B.A."/>
            <person name="Tabin C."/>
            <person name="Volff J.N."/>
            <person name="Yoshizawa M."/>
            <person name="Warren W.C."/>
        </authorList>
    </citation>
    <scope>NUCLEOTIDE SEQUENCE [LARGE SCALE GENOMIC DNA]</scope>
    <source>
        <strain evidence="15">female</strain>
    </source>
</reference>
<keyword evidence="8" id="KW-0833">Ubl conjugation pathway</keyword>
<evidence type="ECO:0000256" key="1">
    <source>
        <dbReference type="ARBA" id="ARBA00000900"/>
    </source>
</evidence>
<dbReference type="EC" id="2.3.2.27" evidence="3"/>
<dbReference type="GO" id="GO:0061630">
    <property type="term" value="F:ubiquitin protein ligase activity"/>
    <property type="evidence" value="ECO:0007669"/>
    <property type="project" value="UniProtKB-EC"/>
</dbReference>